<keyword evidence="1" id="KW-0732">Signal</keyword>
<feature type="chain" id="PRO_5029706805" evidence="1">
    <location>
        <begin position="23"/>
        <end position="149"/>
    </location>
</feature>
<organism evidence="2 3">
    <name type="scientific">Mycolicibacterium madagascariense</name>
    <dbReference type="NCBI Taxonomy" id="212765"/>
    <lineage>
        <taxon>Bacteria</taxon>
        <taxon>Bacillati</taxon>
        <taxon>Actinomycetota</taxon>
        <taxon>Actinomycetes</taxon>
        <taxon>Mycobacteriales</taxon>
        <taxon>Mycobacteriaceae</taxon>
        <taxon>Mycolicibacterium</taxon>
    </lineage>
</organism>
<proteinExistence type="predicted"/>
<gene>
    <name evidence="2" type="ORF">MMAD_42610</name>
</gene>
<dbReference type="KEGG" id="mmag:MMAD_42610"/>
<dbReference type="Proteomes" id="UP000466517">
    <property type="component" value="Chromosome"/>
</dbReference>
<dbReference type="EMBL" id="AP022610">
    <property type="protein sequence ID" value="BBZ29966.1"/>
    <property type="molecule type" value="Genomic_DNA"/>
</dbReference>
<evidence type="ECO:0000313" key="3">
    <source>
        <dbReference type="Proteomes" id="UP000466517"/>
    </source>
</evidence>
<accession>A0A7I7XL87</accession>
<name>A0A7I7XL87_9MYCO</name>
<feature type="signal peptide" evidence="1">
    <location>
        <begin position="1"/>
        <end position="22"/>
    </location>
</feature>
<reference evidence="2 3" key="1">
    <citation type="journal article" date="2019" name="Emerg. Microbes Infect.">
        <title>Comprehensive subspecies identification of 175 nontuberculous mycobacteria species based on 7547 genomic profiles.</title>
        <authorList>
            <person name="Matsumoto Y."/>
            <person name="Kinjo T."/>
            <person name="Motooka D."/>
            <person name="Nabeya D."/>
            <person name="Jung N."/>
            <person name="Uechi K."/>
            <person name="Horii T."/>
            <person name="Iida T."/>
            <person name="Fujita J."/>
            <person name="Nakamura S."/>
        </authorList>
    </citation>
    <scope>NUCLEOTIDE SEQUENCE [LARGE SCALE GENOMIC DNA]</scope>
    <source>
        <strain evidence="2 3">JCM 13574</strain>
    </source>
</reference>
<evidence type="ECO:0000256" key="1">
    <source>
        <dbReference type="SAM" id="SignalP"/>
    </source>
</evidence>
<dbReference type="AlphaFoldDB" id="A0A7I7XL87"/>
<protein>
    <submittedName>
        <fullName evidence="2">Uncharacterized protein</fullName>
    </submittedName>
</protein>
<keyword evidence="3" id="KW-1185">Reference proteome</keyword>
<evidence type="ECO:0000313" key="2">
    <source>
        <dbReference type="EMBL" id="BBZ29966.1"/>
    </source>
</evidence>
<sequence>MVAIAATVVATCAATPSWIAGADATPLFDGSYTVTKKTAPTDPATGAGLSDQPSTWIVSSSCAFLGCLADVVSDSLTSFTMLYQGTSWTRLATGDTGLCRGAAVPATSSAMRLVPQGGGSLTGVRTVTLRCGDASVDLSQALTLTPSRA</sequence>